<accession>A0A397V2K0</accession>
<dbReference type="EMBL" id="QKWP01000719">
    <property type="protein sequence ID" value="RIB15828.1"/>
    <property type="molecule type" value="Genomic_DNA"/>
</dbReference>
<gene>
    <name evidence="1" type="ORF">C2G38_2191505</name>
</gene>
<evidence type="ECO:0000313" key="2">
    <source>
        <dbReference type="Proteomes" id="UP000266673"/>
    </source>
</evidence>
<comment type="caution">
    <text evidence="1">The sequence shown here is derived from an EMBL/GenBank/DDBJ whole genome shotgun (WGS) entry which is preliminary data.</text>
</comment>
<dbReference type="Proteomes" id="UP000266673">
    <property type="component" value="Unassembled WGS sequence"/>
</dbReference>
<sequence length="172" mass="19527">MSNSSLINAVNAGCSMKVEGVLNEVRGCLEQFDLTSIDSGDPIASRIIDISEGVDSVADELSVEMKQVLEEIELSEPEFLEKRSACWINLLIHTSYWDPISIRNPVTFLQDENNLGERRVLLTTFDLLEGLRNCWSLRPLLGEGEYSENSYVIYAVSRVVDPIFNYYKWNLK</sequence>
<reference evidence="1 2" key="1">
    <citation type="submission" date="2018-06" db="EMBL/GenBank/DDBJ databases">
        <title>Comparative genomics reveals the genomic features of Rhizophagus irregularis, R. cerebriforme, R. diaphanum and Gigaspora rosea, and their symbiotic lifestyle signature.</title>
        <authorList>
            <person name="Morin E."/>
            <person name="San Clemente H."/>
            <person name="Chen E.C.H."/>
            <person name="De La Providencia I."/>
            <person name="Hainaut M."/>
            <person name="Kuo A."/>
            <person name="Kohler A."/>
            <person name="Murat C."/>
            <person name="Tang N."/>
            <person name="Roy S."/>
            <person name="Loubradou J."/>
            <person name="Henrissat B."/>
            <person name="Grigoriev I.V."/>
            <person name="Corradi N."/>
            <person name="Roux C."/>
            <person name="Martin F.M."/>
        </authorList>
    </citation>
    <scope>NUCLEOTIDE SEQUENCE [LARGE SCALE GENOMIC DNA]</scope>
    <source>
        <strain evidence="1 2">DAOM 194757</strain>
    </source>
</reference>
<dbReference type="OrthoDB" id="2410759at2759"/>
<proteinExistence type="predicted"/>
<name>A0A397V2K0_9GLOM</name>
<evidence type="ECO:0000313" key="1">
    <source>
        <dbReference type="EMBL" id="RIB15828.1"/>
    </source>
</evidence>
<organism evidence="1 2">
    <name type="scientific">Gigaspora rosea</name>
    <dbReference type="NCBI Taxonomy" id="44941"/>
    <lineage>
        <taxon>Eukaryota</taxon>
        <taxon>Fungi</taxon>
        <taxon>Fungi incertae sedis</taxon>
        <taxon>Mucoromycota</taxon>
        <taxon>Glomeromycotina</taxon>
        <taxon>Glomeromycetes</taxon>
        <taxon>Diversisporales</taxon>
        <taxon>Gigasporaceae</taxon>
        <taxon>Gigaspora</taxon>
    </lineage>
</organism>
<protein>
    <submittedName>
        <fullName evidence="1">Uncharacterized protein</fullName>
    </submittedName>
</protein>
<keyword evidence="2" id="KW-1185">Reference proteome</keyword>
<dbReference type="AlphaFoldDB" id="A0A397V2K0"/>